<sequence>MKGRSEEDDRAVLAGINSPSHRKPSSYSQQLRLTTDTHRKQQHQHQLRKHSLDENRILGHGHGFYGGNPDSLDDRNLTRSAIITNRGSCENGSVSDRHVQYSDLEPAAGEKKAANGEGSADELPSQPLREFMGSGGGVGIFRVPNRAAVNPRRPPCLELRPHPLRETQVGKFLRTIASTETQLWAGQESGVRVWNYSDAYKAGIGIGGRARRGDEDAAPFYESGSTSPTICLVVDQGCKVVWSGHKDGKIKSWKMDQQFSDENGFEEGLSWQAHRGPVLSMQISSYGDIWSGSEGGAIRVWPYEAVEKSLSLSPEEKNMATLLVERSFIDLKSQVTVNGTCSISSSDVKWLLTDYARSRIWAVGDARTRELLKVFNIEGQIDNRVDISTVQDQASEDEMNVKFVSKSKKEKSGGFLQRSRNAIMGAADAVRRVASKGAGAFAEDGKRTEAIVLSADGMIWTGSSSGLLIQWDGNGNRLQEITHHPCGILCFCSYGSRIWIGYVSGMVQIMDLDGNLIAGWVAHNGPVIKLVVGNGSVFSLATHGGIRGWNISSPAPMDNILRVELAKKEKEYTRLENIRILVGTWNVGQGRASHEALMSWLGSTLPDVGIVVIGLQEVEMGAGFLAMSAAKETTDAVLSLLKVGLEGSSIGQWWQDHIGKALDEESTFERVGSRQLAGLMIAIWVRKTIRTHVGDLDVAAVACGLGRAIGNKLDSIDSLLLDLHLQGGVGLRLRVFDRIMCFTNCHLAAHLEAVNRRNADFDHIYRTMTFTRSSNLLNNAAGMLRYLYLSCSLVFSTYLFWMLYSCGLPWVLSIAAGVSTAAQTLRGADATTVNPDEGRPDLAEADLVIFFGDFNYRLFGISYDEARDFVSQRSFDWLREKDQLRAEMKAGKVFQGMREALVRFPPTYKFEKGKPGLGGYDSGEKKRIPAWCDRVLYRDNRASHMEPCSLECPVVASILLYDARMDVIESDHKPVRCKFNLEIARVDRSVRRQAMGELLRSNNDIKSSFEALRFVPETTVSTNKIVLQNQDKFSLKITNRSGQDMVFYEIVCEGQSTINEDEVASEYHPRGSLGFPRWLEVNPAAGMISPDQVADISLHQQDFHSPDEFIEGIPQSWWSEDMRDKEVILLVNVRGSCSTETKSHRVHVRHKYSGNQCSIEAKGDNSGSSRKHRAGSYRGGR</sequence>
<dbReference type="InterPro" id="IPR000300">
    <property type="entry name" value="IPPc"/>
</dbReference>
<dbReference type="InterPro" id="IPR001680">
    <property type="entry name" value="WD40_rpt"/>
</dbReference>
<dbReference type="GO" id="GO:0046856">
    <property type="term" value="P:phosphatidylinositol dephosphorylation"/>
    <property type="evidence" value="ECO:0007669"/>
    <property type="project" value="InterPro"/>
</dbReference>
<dbReference type="OrthoDB" id="1925875at2759"/>
<evidence type="ECO:0000313" key="5">
    <source>
        <dbReference type="Proteomes" id="UP000325081"/>
    </source>
</evidence>
<feature type="region of interest" description="Disordered" evidence="2">
    <location>
        <begin position="108"/>
        <end position="131"/>
    </location>
</feature>
<evidence type="ECO:0000259" key="3">
    <source>
        <dbReference type="SMART" id="SM00128"/>
    </source>
</evidence>
<proteinExistence type="inferred from homology"/>
<gene>
    <name evidence="4" type="ORF">STAS_10389</name>
</gene>
<dbReference type="Pfam" id="PF23754">
    <property type="entry name" value="Beta-prop_IP5PC_F"/>
    <property type="match status" value="1"/>
</dbReference>
<accession>A0A5A7PNJ8</accession>
<dbReference type="PANTHER" id="PTHR11200">
    <property type="entry name" value="INOSITOL 5-PHOSPHATASE"/>
    <property type="match status" value="1"/>
</dbReference>
<dbReference type="SMART" id="SM00128">
    <property type="entry name" value="IPPc"/>
    <property type="match status" value="1"/>
</dbReference>
<feature type="compositionally biased region" description="Basic residues" evidence="2">
    <location>
        <begin position="1169"/>
        <end position="1181"/>
    </location>
</feature>
<dbReference type="InterPro" id="IPR036322">
    <property type="entry name" value="WD40_repeat_dom_sf"/>
</dbReference>
<dbReference type="AlphaFoldDB" id="A0A5A7PNJ8"/>
<dbReference type="InterPro" id="IPR056455">
    <property type="entry name" value="Ig-like_IP5PC_F"/>
</dbReference>
<dbReference type="InterPro" id="IPR036691">
    <property type="entry name" value="Endo/exonu/phosph_ase_sf"/>
</dbReference>
<evidence type="ECO:0000256" key="2">
    <source>
        <dbReference type="SAM" id="MobiDB-lite"/>
    </source>
</evidence>
<organism evidence="4 5">
    <name type="scientific">Striga asiatica</name>
    <name type="common">Asiatic witchweed</name>
    <name type="synonym">Buchnera asiatica</name>
    <dbReference type="NCBI Taxonomy" id="4170"/>
    <lineage>
        <taxon>Eukaryota</taxon>
        <taxon>Viridiplantae</taxon>
        <taxon>Streptophyta</taxon>
        <taxon>Embryophyta</taxon>
        <taxon>Tracheophyta</taxon>
        <taxon>Spermatophyta</taxon>
        <taxon>Magnoliopsida</taxon>
        <taxon>eudicotyledons</taxon>
        <taxon>Gunneridae</taxon>
        <taxon>Pentapetalae</taxon>
        <taxon>asterids</taxon>
        <taxon>lamiids</taxon>
        <taxon>Lamiales</taxon>
        <taxon>Orobanchaceae</taxon>
        <taxon>Buchnereae</taxon>
        <taxon>Striga</taxon>
    </lineage>
</organism>
<reference evidence="5" key="1">
    <citation type="journal article" date="2019" name="Curr. Biol.">
        <title>Genome Sequence of Striga asiatica Provides Insight into the Evolution of Plant Parasitism.</title>
        <authorList>
            <person name="Yoshida S."/>
            <person name="Kim S."/>
            <person name="Wafula E.K."/>
            <person name="Tanskanen J."/>
            <person name="Kim Y.M."/>
            <person name="Honaas L."/>
            <person name="Yang Z."/>
            <person name="Spallek T."/>
            <person name="Conn C.E."/>
            <person name="Ichihashi Y."/>
            <person name="Cheong K."/>
            <person name="Cui S."/>
            <person name="Der J.P."/>
            <person name="Gundlach H."/>
            <person name="Jiao Y."/>
            <person name="Hori C."/>
            <person name="Ishida J.K."/>
            <person name="Kasahara H."/>
            <person name="Kiba T."/>
            <person name="Kim M.S."/>
            <person name="Koo N."/>
            <person name="Laohavisit A."/>
            <person name="Lee Y.H."/>
            <person name="Lumba S."/>
            <person name="McCourt P."/>
            <person name="Mortimer J.C."/>
            <person name="Mutuku J.M."/>
            <person name="Nomura T."/>
            <person name="Sasaki-Sekimoto Y."/>
            <person name="Seto Y."/>
            <person name="Wang Y."/>
            <person name="Wakatake T."/>
            <person name="Sakakibara H."/>
            <person name="Demura T."/>
            <person name="Yamaguchi S."/>
            <person name="Yoneyama K."/>
            <person name="Manabe R.I."/>
            <person name="Nelson D.C."/>
            <person name="Schulman A.H."/>
            <person name="Timko M.P."/>
            <person name="dePamphilis C.W."/>
            <person name="Choi D."/>
            <person name="Shirasu K."/>
        </authorList>
    </citation>
    <scope>NUCLEOTIDE SEQUENCE [LARGE SCALE GENOMIC DNA]</scope>
    <source>
        <strain evidence="5">cv. UVA1</strain>
    </source>
</reference>
<dbReference type="CDD" id="cd09074">
    <property type="entry name" value="INPP5c"/>
    <property type="match status" value="1"/>
</dbReference>
<comment type="similarity">
    <text evidence="1">Belongs to the inositol polyphosphate 5-phosphatase family.</text>
</comment>
<dbReference type="Pfam" id="PF23755">
    <property type="entry name" value="Ig-like_IP5PC_F"/>
    <property type="match status" value="1"/>
</dbReference>
<dbReference type="PANTHER" id="PTHR11200:SF261">
    <property type="entry name" value="TYPE I INOSITOL POLYPHOSPHATE 5-PHOSPHATASE 12"/>
    <property type="match status" value="1"/>
</dbReference>
<dbReference type="SMART" id="SM00320">
    <property type="entry name" value="WD40"/>
    <property type="match status" value="4"/>
</dbReference>
<dbReference type="InterPro" id="IPR056454">
    <property type="entry name" value="Beta-prop_IP5PC_F"/>
</dbReference>
<feature type="compositionally biased region" description="Basic and acidic residues" evidence="2">
    <location>
        <begin position="1"/>
        <end position="11"/>
    </location>
</feature>
<name>A0A5A7PNJ8_STRAF</name>
<dbReference type="GO" id="GO:0004439">
    <property type="term" value="F:phosphatidylinositol-4,5-bisphosphate 5-phosphatase activity"/>
    <property type="evidence" value="ECO:0007669"/>
    <property type="project" value="TreeGrafter"/>
</dbReference>
<dbReference type="EMBL" id="BKCP01004849">
    <property type="protein sequence ID" value="GER34191.1"/>
    <property type="molecule type" value="Genomic_DNA"/>
</dbReference>
<dbReference type="FunFam" id="2.130.10.10:FF:002156">
    <property type="entry name" value="Type I inositol polyphosphate 5-phosphatase 12"/>
    <property type="match status" value="1"/>
</dbReference>
<evidence type="ECO:0000313" key="4">
    <source>
        <dbReference type="EMBL" id="GER34191.1"/>
    </source>
</evidence>
<feature type="region of interest" description="Disordered" evidence="2">
    <location>
        <begin position="1157"/>
        <end position="1181"/>
    </location>
</feature>
<dbReference type="Gene3D" id="3.60.10.10">
    <property type="entry name" value="Endonuclease/exonuclease/phosphatase"/>
    <property type="match status" value="1"/>
</dbReference>
<dbReference type="Pfam" id="PF22669">
    <property type="entry name" value="Exo_endo_phos2"/>
    <property type="match status" value="1"/>
</dbReference>
<keyword evidence="5" id="KW-1185">Reference proteome</keyword>
<feature type="domain" description="Inositol polyphosphate-related phosphatase" evidence="3">
    <location>
        <begin position="576"/>
        <end position="987"/>
    </location>
</feature>
<protein>
    <submittedName>
        <fullName evidence="4">Type I inositol-1,5-trisphosphate 5-phosphatase</fullName>
    </submittedName>
</protein>
<dbReference type="InterPro" id="IPR046985">
    <property type="entry name" value="IP5"/>
</dbReference>
<evidence type="ECO:0000256" key="1">
    <source>
        <dbReference type="ARBA" id="ARBA00010768"/>
    </source>
</evidence>
<dbReference type="SUPFAM" id="SSF56219">
    <property type="entry name" value="DNase I-like"/>
    <property type="match status" value="1"/>
</dbReference>
<feature type="region of interest" description="Disordered" evidence="2">
    <location>
        <begin position="1"/>
        <end position="29"/>
    </location>
</feature>
<dbReference type="InterPro" id="IPR015943">
    <property type="entry name" value="WD40/YVTN_repeat-like_dom_sf"/>
</dbReference>
<dbReference type="Gene3D" id="2.130.10.10">
    <property type="entry name" value="YVTN repeat-like/Quinoprotein amine dehydrogenase"/>
    <property type="match status" value="2"/>
</dbReference>
<dbReference type="SUPFAM" id="SSF50978">
    <property type="entry name" value="WD40 repeat-like"/>
    <property type="match status" value="1"/>
</dbReference>
<dbReference type="Proteomes" id="UP000325081">
    <property type="component" value="Unassembled WGS sequence"/>
</dbReference>
<comment type="caution">
    <text evidence="4">The sequence shown here is derived from an EMBL/GenBank/DDBJ whole genome shotgun (WGS) entry which is preliminary data.</text>
</comment>